<accession>A0A1I1T325</accession>
<name>A0A1I1T325_9BACL</name>
<evidence type="ECO:0000256" key="2">
    <source>
        <dbReference type="ARBA" id="ARBA00023002"/>
    </source>
</evidence>
<dbReference type="Proteomes" id="UP000198855">
    <property type="component" value="Unassembled WGS sequence"/>
</dbReference>
<dbReference type="Gene3D" id="3.40.50.720">
    <property type="entry name" value="NAD(P)-binding Rossmann-like Domain"/>
    <property type="match status" value="1"/>
</dbReference>
<dbReference type="PANTHER" id="PTHR43639:SF1">
    <property type="entry name" value="SHORT-CHAIN DEHYDROGENASE_REDUCTASE FAMILY PROTEIN"/>
    <property type="match status" value="1"/>
</dbReference>
<dbReference type="AlphaFoldDB" id="A0A1I1T325"/>
<dbReference type="PANTHER" id="PTHR43639">
    <property type="entry name" value="OXIDOREDUCTASE, SHORT-CHAIN DEHYDROGENASE/REDUCTASE FAMILY (AFU_ORTHOLOGUE AFUA_5G02870)"/>
    <property type="match status" value="1"/>
</dbReference>
<dbReference type="InterPro" id="IPR036291">
    <property type="entry name" value="NAD(P)-bd_dom_sf"/>
</dbReference>
<evidence type="ECO:0000313" key="3">
    <source>
        <dbReference type="EMBL" id="SFD51438.1"/>
    </source>
</evidence>
<dbReference type="EMBL" id="FOMT01000001">
    <property type="protein sequence ID" value="SFD51438.1"/>
    <property type="molecule type" value="Genomic_DNA"/>
</dbReference>
<dbReference type="PRINTS" id="PR00081">
    <property type="entry name" value="GDHRDH"/>
</dbReference>
<comment type="similarity">
    <text evidence="1">Belongs to the short-chain dehydrogenases/reductases (SDR) family.</text>
</comment>
<evidence type="ECO:0000313" key="4">
    <source>
        <dbReference type="Proteomes" id="UP000198855"/>
    </source>
</evidence>
<proteinExistence type="inferred from homology"/>
<organism evidence="3 4">
    <name type="scientific">Paenibacillus catalpae</name>
    <dbReference type="NCBI Taxonomy" id="1045775"/>
    <lineage>
        <taxon>Bacteria</taxon>
        <taxon>Bacillati</taxon>
        <taxon>Bacillota</taxon>
        <taxon>Bacilli</taxon>
        <taxon>Bacillales</taxon>
        <taxon>Paenibacillaceae</taxon>
        <taxon>Paenibacillus</taxon>
    </lineage>
</organism>
<keyword evidence="4" id="KW-1185">Reference proteome</keyword>
<dbReference type="GO" id="GO:0016491">
    <property type="term" value="F:oxidoreductase activity"/>
    <property type="evidence" value="ECO:0007669"/>
    <property type="project" value="UniProtKB-KW"/>
</dbReference>
<keyword evidence="2" id="KW-0560">Oxidoreductase</keyword>
<dbReference type="STRING" id="1045775.SAMN05216378_0273"/>
<dbReference type="CDD" id="cd05233">
    <property type="entry name" value="SDR_c"/>
    <property type="match status" value="1"/>
</dbReference>
<dbReference type="SUPFAM" id="SSF51735">
    <property type="entry name" value="NAD(P)-binding Rossmann-fold domains"/>
    <property type="match status" value="1"/>
</dbReference>
<sequence>MPRNVVFIADADSWSGKGLIARFSQVGTNLILNSRLDEKEWEDVLVSCIAAGSKVLVTHADLSSSRDLSTMLDQAEKLLGPVDVMIHNCCVTRPAHVESCEETEFVEIMQANAKSAFFCTQTFGKRMADRSGGSIIFVSSIHNEKPTGSSFAYSASQGAVKMLAHEAALFLGRFGIRVNVIEMGPVEGSDVTFQSHISGLYDDYRYKVPGAMLGTASDLAELAFFLAGEEAGYLNGADIRMDGGFLLHYMDHRMNKPAEGETRSQ</sequence>
<dbReference type="InterPro" id="IPR002347">
    <property type="entry name" value="SDR_fam"/>
</dbReference>
<reference evidence="4" key="1">
    <citation type="submission" date="2016-10" db="EMBL/GenBank/DDBJ databases">
        <authorList>
            <person name="Varghese N."/>
            <person name="Submissions S."/>
        </authorList>
    </citation>
    <scope>NUCLEOTIDE SEQUENCE [LARGE SCALE GENOMIC DNA]</scope>
    <source>
        <strain evidence="4">CGMCC 1.10784</strain>
    </source>
</reference>
<dbReference type="Pfam" id="PF13561">
    <property type="entry name" value="adh_short_C2"/>
    <property type="match status" value="1"/>
</dbReference>
<dbReference type="OrthoDB" id="9803333at2"/>
<dbReference type="RefSeq" id="WP_091180125.1">
    <property type="nucleotide sequence ID" value="NZ_FOMT01000001.1"/>
</dbReference>
<protein>
    <submittedName>
        <fullName evidence="3">3-oxoacyl-[acyl-carrier protein] reductase</fullName>
    </submittedName>
</protein>
<evidence type="ECO:0000256" key="1">
    <source>
        <dbReference type="ARBA" id="ARBA00006484"/>
    </source>
</evidence>
<gene>
    <name evidence="3" type="ORF">SAMN05216378_0273</name>
</gene>